<dbReference type="InterPro" id="IPR013025">
    <property type="entry name" value="Ribosomal_uL23-like"/>
</dbReference>
<sequence>MHLDLIKYPVITEKSYIGLFKNRQYTFDVDLRLTKTQIKKLFESLFEVTIIGINTQIPPRRRIRVGAKNGYRPQYKRVIVTLQEGQSIRLTGV</sequence>
<comment type="similarity">
    <text evidence="1 5">Belongs to the universal ribosomal protein uL23 family.</text>
</comment>
<keyword evidence="6" id="KW-0934">Plastid</keyword>
<name>A0A4P1LU95_SPESI</name>
<gene>
    <name evidence="5 6" type="primary">rpl23</name>
</gene>
<keyword evidence="6" id="KW-0150">Chloroplast</keyword>
<dbReference type="GO" id="GO:1990904">
    <property type="term" value="C:ribonucleoprotein complex"/>
    <property type="evidence" value="ECO:0007669"/>
    <property type="project" value="UniProtKB-KW"/>
</dbReference>
<evidence type="ECO:0000256" key="3">
    <source>
        <dbReference type="ARBA" id="ARBA00023274"/>
    </source>
</evidence>
<keyword evidence="5" id="KW-0694">RNA-binding</keyword>
<proteinExistence type="inferred from homology"/>
<dbReference type="GO" id="GO:0005840">
    <property type="term" value="C:ribosome"/>
    <property type="evidence" value="ECO:0007669"/>
    <property type="project" value="UniProtKB-KW"/>
</dbReference>
<accession>A0A4P1LU95</accession>
<dbReference type="Gene3D" id="3.30.70.330">
    <property type="match status" value="1"/>
</dbReference>
<dbReference type="InterPro" id="IPR012677">
    <property type="entry name" value="Nucleotide-bd_a/b_plait_sf"/>
</dbReference>
<organism evidence="6">
    <name type="scientific">Spermatozopsis similis</name>
    <name type="common">Green alga</name>
    <dbReference type="NCBI Taxonomy" id="3192"/>
    <lineage>
        <taxon>Eukaryota</taxon>
        <taxon>Viridiplantae</taxon>
        <taxon>Chlorophyta</taxon>
        <taxon>core chlorophytes</taxon>
        <taxon>Chlorophyceae</taxon>
        <taxon>CS clade</taxon>
        <taxon>Chlamydomonadales</taxon>
        <taxon>Dunaliellaceae</taxon>
        <taxon>Spermatozopsis</taxon>
    </lineage>
</organism>
<dbReference type="GO" id="GO:0006412">
    <property type="term" value="P:translation"/>
    <property type="evidence" value="ECO:0007669"/>
    <property type="project" value="UniProtKB-UniRule"/>
</dbReference>
<dbReference type="RefSeq" id="YP_009632794.1">
    <property type="nucleotide sequence ID" value="NC_042251.1"/>
</dbReference>
<dbReference type="HAMAP" id="MF_01369_B">
    <property type="entry name" value="Ribosomal_uL23_B"/>
    <property type="match status" value="1"/>
</dbReference>
<dbReference type="GO" id="GO:0019843">
    <property type="term" value="F:rRNA binding"/>
    <property type="evidence" value="ECO:0007669"/>
    <property type="project" value="UniProtKB-UniRule"/>
</dbReference>
<dbReference type="EMBL" id="MG778500">
    <property type="protein sequence ID" value="AYQ95146.1"/>
    <property type="molecule type" value="Genomic_DNA"/>
</dbReference>
<dbReference type="Pfam" id="PF00276">
    <property type="entry name" value="Ribosomal_L23"/>
    <property type="match status" value="1"/>
</dbReference>
<comment type="subcellular location">
    <subcellularLocation>
        <location evidence="5">Plastid</location>
        <location evidence="5">Chloroplast</location>
    </subcellularLocation>
</comment>
<dbReference type="SUPFAM" id="SSF54189">
    <property type="entry name" value="Ribosomal proteins S24e, L23 and L15e"/>
    <property type="match status" value="1"/>
</dbReference>
<dbReference type="GeneID" id="40145326"/>
<evidence type="ECO:0000256" key="1">
    <source>
        <dbReference type="ARBA" id="ARBA00006700"/>
    </source>
</evidence>
<keyword evidence="5" id="KW-0699">rRNA-binding</keyword>
<evidence type="ECO:0000256" key="5">
    <source>
        <dbReference type="HAMAP-Rule" id="MF_01369"/>
    </source>
</evidence>
<evidence type="ECO:0000256" key="4">
    <source>
        <dbReference type="ARBA" id="ARBA00035287"/>
    </source>
</evidence>
<reference evidence="6" key="1">
    <citation type="submission" date="2018-01" db="EMBL/GenBank/DDBJ databases">
        <title>Ordinal-level systematics of Chlorophyceae.</title>
        <authorList>
            <person name="Fucikova K."/>
            <person name="Lewis P.O."/>
            <person name="Lewis L.A."/>
        </authorList>
    </citation>
    <scope>NUCLEOTIDE SEQUENCE</scope>
</reference>
<evidence type="ECO:0000256" key="2">
    <source>
        <dbReference type="ARBA" id="ARBA00022980"/>
    </source>
</evidence>
<dbReference type="GO" id="GO:0009507">
    <property type="term" value="C:chloroplast"/>
    <property type="evidence" value="ECO:0007669"/>
    <property type="project" value="UniProtKB-SubCell"/>
</dbReference>
<protein>
    <recommendedName>
        <fullName evidence="4 5">Large ribosomal subunit protein uL23c</fullName>
    </recommendedName>
</protein>
<keyword evidence="3 5" id="KW-0687">Ribonucleoprotein</keyword>
<comment type="function">
    <text evidence="5">Binds to 23S rRNA.</text>
</comment>
<dbReference type="GO" id="GO:0003735">
    <property type="term" value="F:structural constituent of ribosome"/>
    <property type="evidence" value="ECO:0007669"/>
    <property type="project" value="InterPro"/>
</dbReference>
<geneLocation type="chloroplast" evidence="6"/>
<evidence type="ECO:0000313" key="6">
    <source>
        <dbReference type="EMBL" id="AYQ95146.1"/>
    </source>
</evidence>
<dbReference type="InterPro" id="IPR012678">
    <property type="entry name" value="Ribosomal_uL23/eL15/eS24_sf"/>
</dbReference>
<dbReference type="AlphaFoldDB" id="A0A4P1LU95"/>
<keyword evidence="2 5" id="KW-0689">Ribosomal protein</keyword>
<dbReference type="PANTHER" id="PTHR11620">
    <property type="entry name" value="60S RIBOSOMAL PROTEIN L23A"/>
    <property type="match status" value="1"/>
</dbReference>
<comment type="subunit">
    <text evidence="5">Part of the 50S ribosomal subunit.</text>
</comment>